<evidence type="ECO:0000313" key="3">
    <source>
        <dbReference type="EMBL" id="JAG63198.1"/>
    </source>
</evidence>
<dbReference type="EMBL" id="GBHO01004650">
    <property type="protein sequence ID" value="JAG38954.1"/>
    <property type="molecule type" value="Transcribed_RNA"/>
</dbReference>
<organism evidence="2">
    <name type="scientific">Lygus hesperus</name>
    <name type="common">Western plant bug</name>
    <dbReference type="NCBI Taxonomy" id="30085"/>
    <lineage>
        <taxon>Eukaryota</taxon>
        <taxon>Metazoa</taxon>
        <taxon>Ecdysozoa</taxon>
        <taxon>Arthropoda</taxon>
        <taxon>Hexapoda</taxon>
        <taxon>Insecta</taxon>
        <taxon>Pterygota</taxon>
        <taxon>Neoptera</taxon>
        <taxon>Paraneoptera</taxon>
        <taxon>Hemiptera</taxon>
        <taxon>Heteroptera</taxon>
        <taxon>Panheteroptera</taxon>
        <taxon>Cimicomorpha</taxon>
        <taxon>Miridae</taxon>
        <taxon>Mirini</taxon>
        <taxon>Lygus</taxon>
    </lineage>
</organism>
<feature type="chain" id="PRO_5015034071" evidence="1">
    <location>
        <begin position="25"/>
        <end position="158"/>
    </location>
</feature>
<feature type="signal peptide" evidence="1">
    <location>
        <begin position="1"/>
        <end position="24"/>
    </location>
</feature>
<dbReference type="AlphaFoldDB" id="A0A0A9Z3C5"/>
<evidence type="ECO:0000313" key="2">
    <source>
        <dbReference type="EMBL" id="JAG38954.1"/>
    </source>
</evidence>
<name>A0A0A9Z3C5_LYGHE</name>
<gene>
    <name evidence="2" type="ORF">CM83_6588</name>
</gene>
<dbReference type="EMBL" id="GBRD01002623">
    <property type="protein sequence ID" value="JAG63198.1"/>
    <property type="molecule type" value="Transcribed_RNA"/>
</dbReference>
<protein>
    <submittedName>
        <fullName evidence="2">Uncharacterized protein C16C6.01c</fullName>
    </submittedName>
</protein>
<reference evidence="2" key="2">
    <citation type="submission" date="2014-07" db="EMBL/GenBank/DDBJ databases">
        <authorList>
            <person name="Hull J."/>
        </authorList>
    </citation>
    <scope>NUCLEOTIDE SEQUENCE</scope>
</reference>
<sequence>MNVTNTVAVVILILCAGFVGKVSNEVIQCWECSTNSQEQCGNYDHVGDQELANMTKACKPIGFLTRACYRAVIRHSEGGVSENELRLFCGPAIAHKTVCRMIGFFMIKLGGGNLTLTHCSVCSLPLCNAGVTLNTKTVAILVTGWLTFLTTFKIHKVS</sequence>
<reference evidence="3" key="3">
    <citation type="submission" date="2014-09" db="EMBL/GenBank/DDBJ databases">
        <authorList>
            <person name="Magalhaes I.L.F."/>
            <person name="Oliveira U."/>
            <person name="Santos F.R."/>
            <person name="Vidigal T.H.D.A."/>
            <person name="Brescovit A.D."/>
            <person name="Santos A.J."/>
        </authorList>
    </citation>
    <scope>NUCLEOTIDE SEQUENCE</scope>
</reference>
<evidence type="ECO:0000256" key="1">
    <source>
        <dbReference type="SAM" id="SignalP"/>
    </source>
</evidence>
<reference evidence="2" key="1">
    <citation type="journal article" date="2014" name="PLoS ONE">
        <title>Transcriptome-Based Identification of ABC Transporters in the Western Tarnished Plant Bug Lygus hesperus.</title>
        <authorList>
            <person name="Hull J.J."/>
            <person name="Chaney K."/>
            <person name="Geib S.M."/>
            <person name="Fabrick J.A."/>
            <person name="Brent C.S."/>
            <person name="Walsh D."/>
            <person name="Lavine L.C."/>
        </authorList>
    </citation>
    <scope>NUCLEOTIDE SEQUENCE</scope>
</reference>
<keyword evidence="1" id="KW-0732">Signal</keyword>
<proteinExistence type="predicted"/>
<accession>A0A0A9Z3C5</accession>